<reference evidence="2" key="1">
    <citation type="journal article" date="2023" name="Mol. Biol. Evol.">
        <title>Third-Generation Sequencing Reveals the Adaptive Role of the Epigenome in Three Deep-Sea Polychaetes.</title>
        <authorList>
            <person name="Perez M."/>
            <person name="Aroh O."/>
            <person name="Sun Y."/>
            <person name="Lan Y."/>
            <person name="Juniper S.K."/>
            <person name="Young C.R."/>
            <person name="Angers B."/>
            <person name="Qian P.Y."/>
        </authorList>
    </citation>
    <scope>NUCLEOTIDE SEQUENCE</scope>
    <source>
        <strain evidence="2">P08H-3</strain>
    </source>
</reference>
<sequence length="759" mass="87217">MCSNYTVSVIIPVYNRYVLLRRALQSVCQQTVPVTEVIVVDDGSDSNDRLNVWDFPQLTIKIFFLSHCGKPGKVRNYGAWHAQGTYLAFLDSDDQWLEYKIERQLLAHERNPHIAISHTRERWVRAGKTITQPSVDYCKSGDIFAASLKKCIMGPSTVMLRTDMFRHMGGFRQDLEIAEDYELWIRIAKSYSVLFLDDALTIKHGGVGDNLSEKYGYIEPFRLDVLIQLLHNTTFTKEQKCMLIKETRRKAHICRTGALKRGKDDTRYTRMLSSEEEPWAELWLGTHPMGESKVSTFPLSGILGQHLSFLFKKETIKARIVESDFHQKIVTKRERYTYYENLIKGGGFMQGSEVTKDIFRISVNAEPNSLLFESIWPIPEGVSMNSYVVRGEKTAIIDGVCGWDGVPETLFRLLGEIGVSFESIDYVIVNHMEPDHSEWLSKFVKMRPGIAIYTTEKAKALLKAFFNIEENIHVVKTGDTLDLGNGHVLQFGETPNVHWPETMFTFDQKEGVLFPCDAFGSFKSVPEFAYDDKLSSAELEAFDPETLRYYANIVGPFSSAVKKAIEKYNQLDIRIIAPGHGLVWRKNWKKIYYDYARYADYADGPAEEAILLVWSSMYGNTERAVKVAREELQRTGITFYEHRIPDAHISFILRDAWRSSGIIVAAPTYEYKMFPLMAPVIDELAKKKIRNRKAFHFGSYGWKSGTQEELDEINERNKSKWDYIDPVTFVCNPDQRSMDIVKQGVNSLVSSVRDWVRRK</sequence>
<dbReference type="InterPro" id="IPR029044">
    <property type="entry name" value="Nucleotide-diphossugar_trans"/>
</dbReference>
<dbReference type="InterPro" id="IPR001173">
    <property type="entry name" value="Glyco_trans_2-like"/>
</dbReference>
<dbReference type="PANTHER" id="PTHR43717:SF1">
    <property type="entry name" value="ANAEROBIC NITRIC OXIDE REDUCTASE FLAVORUBREDOXIN"/>
    <property type="match status" value="1"/>
</dbReference>
<proteinExistence type="predicted"/>
<feature type="domain" description="Flavodoxin-like" evidence="1">
    <location>
        <begin position="610"/>
        <end position="759"/>
    </location>
</feature>
<dbReference type="PANTHER" id="PTHR43717">
    <property type="entry name" value="ANAEROBIC NITRIC OXIDE REDUCTASE FLAVORUBREDOXIN"/>
    <property type="match status" value="1"/>
</dbReference>
<dbReference type="InterPro" id="IPR036866">
    <property type="entry name" value="RibonucZ/Hydroxyglut_hydro"/>
</dbReference>
<dbReference type="Proteomes" id="UP001208570">
    <property type="component" value="Unassembled WGS sequence"/>
</dbReference>
<dbReference type="InterPro" id="IPR045761">
    <property type="entry name" value="ODP_dom"/>
</dbReference>
<dbReference type="Pfam" id="PF19583">
    <property type="entry name" value="ODP"/>
    <property type="match status" value="1"/>
</dbReference>
<protein>
    <recommendedName>
        <fullName evidence="1">Flavodoxin-like domain-containing protein</fullName>
    </recommendedName>
</protein>
<dbReference type="CDD" id="cd07709">
    <property type="entry name" value="flavodiiron_proteins_MBL-fold"/>
    <property type="match status" value="1"/>
</dbReference>
<evidence type="ECO:0000313" key="2">
    <source>
        <dbReference type="EMBL" id="KAK2144038.1"/>
    </source>
</evidence>
<dbReference type="Gene3D" id="3.40.50.360">
    <property type="match status" value="1"/>
</dbReference>
<name>A0AAD9MTY9_9ANNE</name>
<dbReference type="Gene3D" id="3.60.15.10">
    <property type="entry name" value="Ribonuclease Z/Hydroxyacylglutathione hydrolase-like"/>
    <property type="match status" value="1"/>
</dbReference>
<dbReference type="EMBL" id="JAODUP010000793">
    <property type="protein sequence ID" value="KAK2144038.1"/>
    <property type="molecule type" value="Genomic_DNA"/>
</dbReference>
<dbReference type="InterPro" id="IPR001279">
    <property type="entry name" value="Metallo-B-lactamas"/>
</dbReference>
<evidence type="ECO:0000313" key="3">
    <source>
        <dbReference type="Proteomes" id="UP001208570"/>
    </source>
</evidence>
<keyword evidence="3" id="KW-1185">Reference proteome</keyword>
<comment type="caution">
    <text evidence="2">The sequence shown here is derived from an EMBL/GenBank/DDBJ whole genome shotgun (WGS) entry which is preliminary data.</text>
</comment>
<dbReference type="PROSITE" id="PS50902">
    <property type="entry name" value="FLAVODOXIN_LIKE"/>
    <property type="match status" value="1"/>
</dbReference>
<dbReference type="Gene3D" id="3.90.550.10">
    <property type="entry name" value="Spore Coat Polysaccharide Biosynthesis Protein SpsA, Chain A"/>
    <property type="match status" value="1"/>
</dbReference>
<gene>
    <name evidence="2" type="ORF">LSH36_793g01281</name>
</gene>
<dbReference type="GO" id="GO:0010181">
    <property type="term" value="F:FMN binding"/>
    <property type="evidence" value="ECO:0007669"/>
    <property type="project" value="InterPro"/>
</dbReference>
<dbReference type="InterPro" id="IPR008254">
    <property type="entry name" value="Flavodoxin/NO_synth"/>
</dbReference>
<dbReference type="SUPFAM" id="SSF56281">
    <property type="entry name" value="Metallo-hydrolase/oxidoreductase"/>
    <property type="match status" value="1"/>
</dbReference>
<dbReference type="SUPFAM" id="SSF53448">
    <property type="entry name" value="Nucleotide-diphospho-sugar transferases"/>
    <property type="match status" value="1"/>
</dbReference>
<dbReference type="InterPro" id="IPR029039">
    <property type="entry name" value="Flavoprotein-like_sf"/>
</dbReference>
<dbReference type="CDD" id="cd00761">
    <property type="entry name" value="Glyco_tranf_GTA_type"/>
    <property type="match status" value="1"/>
</dbReference>
<evidence type="ECO:0000259" key="1">
    <source>
        <dbReference type="PROSITE" id="PS50902"/>
    </source>
</evidence>
<accession>A0AAD9MTY9</accession>
<organism evidence="2 3">
    <name type="scientific">Paralvinella palmiformis</name>
    <dbReference type="NCBI Taxonomy" id="53620"/>
    <lineage>
        <taxon>Eukaryota</taxon>
        <taxon>Metazoa</taxon>
        <taxon>Spiralia</taxon>
        <taxon>Lophotrochozoa</taxon>
        <taxon>Annelida</taxon>
        <taxon>Polychaeta</taxon>
        <taxon>Sedentaria</taxon>
        <taxon>Canalipalpata</taxon>
        <taxon>Terebellida</taxon>
        <taxon>Terebelliformia</taxon>
        <taxon>Alvinellidae</taxon>
        <taxon>Paralvinella</taxon>
    </lineage>
</organism>
<dbReference type="AlphaFoldDB" id="A0AAD9MTY9"/>
<dbReference type="Pfam" id="PF00535">
    <property type="entry name" value="Glycos_transf_2"/>
    <property type="match status" value="1"/>
</dbReference>
<dbReference type="SMART" id="SM00849">
    <property type="entry name" value="Lactamase_B"/>
    <property type="match status" value="1"/>
</dbReference>
<dbReference type="SUPFAM" id="SSF52218">
    <property type="entry name" value="Flavoproteins"/>
    <property type="match status" value="1"/>
</dbReference>